<dbReference type="InterPro" id="IPR029071">
    <property type="entry name" value="Ubiquitin-like_domsf"/>
</dbReference>
<dbReference type="InParanoid" id="B0DJZ5"/>
<proteinExistence type="predicted"/>
<dbReference type="InterPro" id="IPR036028">
    <property type="entry name" value="SH3-like_dom_sf"/>
</dbReference>
<feature type="region of interest" description="Disordered" evidence="3">
    <location>
        <begin position="32"/>
        <end position="69"/>
    </location>
</feature>
<dbReference type="STRING" id="486041.B0DJZ5"/>
<evidence type="ECO:0000259" key="5">
    <source>
        <dbReference type="PROSITE" id="PS50200"/>
    </source>
</evidence>
<dbReference type="GO" id="GO:0051286">
    <property type="term" value="C:cell tip"/>
    <property type="evidence" value="ECO:0007669"/>
    <property type="project" value="TreeGrafter"/>
</dbReference>
<dbReference type="OrthoDB" id="196165at2759"/>
<feature type="compositionally biased region" description="Basic and acidic residues" evidence="3">
    <location>
        <begin position="412"/>
        <end position="423"/>
    </location>
</feature>
<feature type="region of interest" description="Disordered" evidence="3">
    <location>
        <begin position="282"/>
        <end position="305"/>
    </location>
</feature>
<dbReference type="SMART" id="SM00326">
    <property type="entry name" value="SH3"/>
    <property type="match status" value="1"/>
</dbReference>
<dbReference type="Pfam" id="PF00788">
    <property type="entry name" value="RA"/>
    <property type="match status" value="1"/>
</dbReference>
<accession>B0DJZ5</accession>
<feature type="region of interest" description="Disordered" evidence="3">
    <location>
        <begin position="243"/>
        <end position="262"/>
    </location>
</feature>
<feature type="region of interest" description="Disordered" evidence="3">
    <location>
        <begin position="173"/>
        <end position="195"/>
    </location>
</feature>
<dbReference type="Gene3D" id="3.10.20.90">
    <property type="entry name" value="Phosphatidylinositol 3-kinase Catalytic Subunit, Chain A, domain 1"/>
    <property type="match status" value="1"/>
</dbReference>
<feature type="compositionally biased region" description="Polar residues" evidence="3">
    <location>
        <begin position="1230"/>
        <end position="1246"/>
    </location>
</feature>
<reference evidence="6 7" key="1">
    <citation type="journal article" date="2008" name="Nature">
        <title>The genome of Laccaria bicolor provides insights into mycorrhizal symbiosis.</title>
        <authorList>
            <person name="Martin F."/>
            <person name="Aerts A."/>
            <person name="Ahren D."/>
            <person name="Brun A."/>
            <person name="Danchin E.G.J."/>
            <person name="Duchaussoy F."/>
            <person name="Gibon J."/>
            <person name="Kohler A."/>
            <person name="Lindquist E."/>
            <person name="Pereda V."/>
            <person name="Salamov A."/>
            <person name="Shapiro H.J."/>
            <person name="Wuyts J."/>
            <person name="Blaudez D."/>
            <person name="Buee M."/>
            <person name="Brokstein P."/>
            <person name="Canbaeck B."/>
            <person name="Cohen D."/>
            <person name="Courty P.E."/>
            <person name="Coutinho P.M."/>
            <person name="Delaruelle C."/>
            <person name="Detter J.C."/>
            <person name="Deveau A."/>
            <person name="DiFazio S."/>
            <person name="Duplessis S."/>
            <person name="Fraissinet-Tachet L."/>
            <person name="Lucic E."/>
            <person name="Frey-Klett P."/>
            <person name="Fourrey C."/>
            <person name="Feussner I."/>
            <person name="Gay G."/>
            <person name="Grimwood J."/>
            <person name="Hoegger P.J."/>
            <person name="Jain P."/>
            <person name="Kilaru S."/>
            <person name="Labbe J."/>
            <person name="Lin Y.C."/>
            <person name="Legue V."/>
            <person name="Le Tacon F."/>
            <person name="Marmeisse R."/>
            <person name="Melayah D."/>
            <person name="Montanini B."/>
            <person name="Muratet M."/>
            <person name="Nehls U."/>
            <person name="Niculita-Hirzel H."/>
            <person name="Oudot-Le Secq M.P."/>
            <person name="Peter M."/>
            <person name="Quesneville H."/>
            <person name="Rajashekar B."/>
            <person name="Reich M."/>
            <person name="Rouhier N."/>
            <person name="Schmutz J."/>
            <person name="Yin T."/>
            <person name="Chalot M."/>
            <person name="Henrissat B."/>
            <person name="Kuees U."/>
            <person name="Lucas S."/>
            <person name="Van de Peer Y."/>
            <person name="Podila G.K."/>
            <person name="Polle A."/>
            <person name="Pukkila P.J."/>
            <person name="Richardson P.M."/>
            <person name="Rouze P."/>
            <person name="Sanders I.R."/>
            <person name="Stajich J.E."/>
            <person name="Tunlid A."/>
            <person name="Tuskan G."/>
            <person name="Grigoriev I.V."/>
        </authorList>
    </citation>
    <scope>NUCLEOTIDE SEQUENCE [LARGE SCALE GENOMIC DNA]</scope>
    <source>
        <strain evidence="7">S238N-H82 / ATCC MYA-4686</strain>
    </source>
</reference>
<dbReference type="SUPFAM" id="SSF54236">
    <property type="entry name" value="Ubiquitin-like"/>
    <property type="match status" value="1"/>
</dbReference>
<feature type="domain" description="SH3" evidence="4">
    <location>
        <begin position="75"/>
        <end position="136"/>
    </location>
</feature>
<dbReference type="InterPro" id="IPR001452">
    <property type="entry name" value="SH3_domain"/>
</dbReference>
<dbReference type="HOGENOM" id="CLU_002295_0_0_1"/>
<evidence type="ECO:0000259" key="4">
    <source>
        <dbReference type="PROSITE" id="PS50002"/>
    </source>
</evidence>
<feature type="compositionally biased region" description="Basic and acidic residues" evidence="3">
    <location>
        <begin position="458"/>
        <end position="474"/>
    </location>
</feature>
<feature type="compositionally biased region" description="Low complexity" evidence="3">
    <location>
        <begin position="639"/>
        <end position="649"/>
    </location>
</feature>
<dbReference type="GO" id="GO:0008104">
    <property type="term" value="P:intracellular protein localization"/>
    <property type="evidence" value="ECO:0007669"/>
    <property type="project" value="TreeGrafter"/>
</dbReference>
<sequence>MSRIQLQRQDTFDLRDQIHADDHSHLQAHADAAVNYTDDEEHSVLEDDSEGEEQEEYMDDDDDGSSSLSIPNESIDFDLVYSLHSFAATVEGQANVVKGDSLFLMDDSNSYWWLVRVLKTQEVGYIPAENIETPFERLARLNKHRNVDLASATQTELQEGQIILGDRLRTGLTSRVGSSKTPSPAGRRSRQNKGVQFTPTLSVHRYLPAVWKEEEMSDEEDVEWDDEGYEDEDQGLAIEQMQRRREEEELGPGNMEPDDGMQWDDSVTEEIQIRQVLAANTVPIPDALQPGSQREQQQQQQLRAQQQQQLQAQQQQQQLMAQQQQQQQAVAQQAVAQQAVVQQGPQQQQQALRTVSSRERLNASPASQGPRSIDPAEATETRKLTVTPNIARDTDERPQGQPYLPSQIIGKQQEEERTKRQREEDADEASKRKKGKEKMAPPVSSASLAKPQQPPGKLRKEPSRDSQEEETNGKDKKKKSSVFSGLFSRKKEKAKDRGRSASIGSMESGEYTARGSEDSSRSGGQHRPNGNGNGSPGDGTVSPTTAVAIQQQKQQQQQALNNARAEPAAAAQNQVAAAAPATPERGTALAQVSPHASQLRQRDQHQQALYQQYLNRSPSSPPEAQPSYGLQSASAVMSYTSSSSSSGSALGPPTSRPRPGSLILTASSMDGPGPGVPELSVIRVFAGKHLQTEATFKTVLLNSSTTSSDLVRQALQRFRLPAGEDEDDYYLTIKEVGGGASAVLEAKEKPLVVFETLVVEAMEVPKVKRSSVGSISSIASNLSMHPAIKKLSMNDFTDDSAVKFYLNRRMNGVDDSDLGHEGDDTLIADMSHDGEELASPRPQYLSASAAVGGGGGNVTPERFSSPSFRFPLQLVIYPDDLPDDMVFHPTTEAIVFKDTLRDTNPAPSTLVSSTMRRKVFVFPKNVTVAEVIELGLERFGILEGVVDGGDEVEDKFTKRRSSIRVRYQLVVDTGHGERELSPSSRVIDAFPRPPTYRAPDRQLAVNKRRSVDSAQLLGSLDDVQSDDPVFILRRAISYRNSTSRHRTSAPLDEIALQQLHLHRESASSANTDLGSPIHEDTPKPKQPSRQEIIAAQRAATRANQRAILSAQTNSVRGMDVLLPGNALLRSSRYDSNDRMRYSYVEADGETYDISDIVEEEWRENNPVNKNDLLEGVLAKNKDAIGDKLDRVLNKIKNEKAKERDISSLSSSDNRRSSIPSEYSVEDSVAYSRSVTPGSAGFTSRMPSGNAPRASPTPRGPRPDTTTPTNSGPGHNQRPSIASVMSDLSSYGTAQTQGGSPQQRERSRTETPKPRQPQIYLPKDDFGFAHMMAIIEYKASKPKVTPRPLDPVDELLFGTPLDLESLHPQAREIYASGFKQLEEMDKILDSYIGPAIGSF</sequence>
<dbReference type="InterPro" id="IPR053039">
    <property type="entry name" value="Polarity_Bud-Selection_Reg"/>
</dbReference>
<evidence type="ECO:0000256" key="2">
    <source>
        <dbReference type="PROSITE-ProRule" id="PRU00192"/>
    </source>
</evidence>
<feature type="region of interest" description="Disordered" evidence="3">
    <location>
        <begin position="341"/>
        <end position="605"/>
    </location>
</feature>
<dbReference type="SMART" id="SM00314">
    <property type="entry name" value="RA"/>
    <property type="match status" value="1"/>
</dbReference>
<dbReference type="KEGG" id="lbc:LACBIDRAFT_303929"/>
<feature type="region of interest" description="Disordered" evidence="3">
    <location>
        <begin position="1065"/>
        <end position="1089"/>
    </location>
</feature>
<feature type="compositionally biased region" description="Basic and acidic residues" evidence="3">
    <location>
        <begin position="1302"/>
        <end position="1312"/>
    </location>
</feature>
<evidence type="ECO:0000313" key="6">
    <source>
        <dbReference type="EMBL" id="EDR04983.1"/>
    </source>
</evidence>
<keyword evidence="1 2" id="KW-0728">SH3 domain</keyword>
<dbReference type="GO" id="GO:0007165">
    <property type="term" value="P:signal transduction"/>
    <property type="evidence" value="ECO:0007669"/>
    <property type="project" value="InterPro"/>
</dbReference>
<dbReference type="InterPro" id="IPR000159">
    <property type="entry name" value="RA_dom"/>
</dbReference>
<feature type="compositionally biased region" description="Low complexity" evidence="3">
    <location>
        <begin position="341"/>
        <end position="352"/>
    </location>
</feature>
<dbReference type="PROSITE" id="PS50002">
    <property type="entry name" value="SH3"/>
    <property type="match status" value="1"/>
</dbReference>
<feature type="compositionally biased region" description="Low complexity" evidence="3">
    <location>
        <begin position="1206"/>
        <end position="1220"/>
    </location>
</feature>
<keyword evidence="7" id="KW-1185">Reference proteome</keyword>
<name>B0DJZ5_LACBS</name>
<dbReference type="SUPFAM" id="SSF50044">
    <property type="entry name" value="SH3-domain"/>
    <property type="match status" value="1"/>
</dbReference>
<gene>
    <name evidence="6" type="ORF">LACBIDRAFT_303929</name>
</gene>
<feature type="compositionally biased region" description="Low complexity" evidence="3">
    <location>
        <begin position="296"/>
        <end position="305"/>
    </location>
</feature>
<dbReference type="RefSeq" id="XP_001884373.1">
    <property type="nucleotide sequence ID" value="XM_001884338.1"/>
</dbReference>
<feature type="compositionally biased region" description="Polar residues" evidence="3">
    <location>
        <begin position="1285"/>
        <end position="1301"/>
    </location>
</feature>
<dbReference type="GeneID" id="6080108"/>
<dbReference type="PANTHER" id="PTHR47775:SF1">
    <property type="entry name" value="BUD SITE SELECTION PROTEIN 14"/>
    <property type="match status" value="1"/>
</dbReference>
<evidence type="ECO:0000313" key="7">
    <source>
        <dbReference type="Proteomes" id="UP000001194"/>
    </source>
</evidence>
<feature type="region of interest" description="Disordered" evidence="3">
    <location>
        <begin position="639"/>
        <end position="670"/>
    </location>
</feature>
<feature type="region of interest" description="Disordered" evidence="3">
    <location>
        <begin position="1200"/>
        <end position="1318"/>
    </location>
</feature>
<feature type="domain" description="Ras-associating" evidence="5">
    <location>
        <begin position="681"/>
        <end position="811"/>
    </location>
</feature>
<dbReference type="PROSITE" id="PS50200">
    <property type="entry name" value="RA"/>
    <property type="match status" value="1"/>
</dbReference>
<dbReference type="PANTHER" id="PTHR47775">
    <property type="entry name" value="BUD SITE SELECTION PROTEIN 14"/>
    <property type="match status" value="1"/>
</dbReference>
<dbReference type="GO" id="GO:0030950">
    <property type="term" value="P:establishment or maintenance of actin cytoskeleton polarity"/>
    <property type="evidence" value="ECO:0007669"/>
    <property type="project" value="TreeGrafter"/>
</dbReference>
<organism evidence="7">
    <name type="scientific">Laccaria bicolor (strain S238N-H82 / ATCC MYA-4686)</name>
    <name type="common">Bicoloured deceiver</name>
    <name type="synonym">Laccaria laccata var. bicolor</name>
    <dbReference type="NCBI Taxonomy" id="486041"/>
    <lineage>
        <taxon>Eukaryota</taxon>
        <taxon>Fungi</taxon>
        <taxon>Dikarya</taxon>
        <taxon>Basidiomycota</taxon>
        <taxon>Agaricomycotina</taxon>
        <taxon>Agaricomycetes</taxon>
        <taxon>Agaricomycetidae</taxon>
        <taxon>Agaricales</taxon>
        <taxon>Agaricineae</taxon>
        <taxon>Hydnangiaceae</taxon>
        <taxon>Laccaria</taxon>
    </lineage>
</organism>
<evidence type="ECO:0000256" key="3">
    <source>
        <dbReference type="SAM" id="MobiDB-lite"/>
    </source>
</evidence>
<dbReference type="Gene3D" id="2.30.30.40">
    <property type="entry name" value="SH3 Domains"/>
    <property type="match status" value="1"/>
</dbReference>
<feature type="compositionally biased region" description="Polar residues" evidence="3">
    <location>
        <begin position="1269"/>
        <end position="1279"/>
    </location>
</feature>
<dbReference type="GO" id="GO:0015630">
    <property type="term" value="C:microtubule cytoskeleton"/>
    <property type="evidence" value="ECO:0007669"/>
    <property type="project" value="TreeGrafter"/>
</dbReference>
<feature type="compositionally biased region" description="Acidic residues" evidence="3">
    <location>
        <begin position="37"/>
        <end position="64"/>
    </location>
</feature>
<dbReference type="Pfam" id="PF00018">
    <property type="entry name" value="SH3_1"/>
    <property type="match status" value="1"/>
</dbReference>
<dbReference type="EMBL" id="DS547115">
    <property type="protein sequence ID" value="EDR04983.1"/>
    <property type="molecule type" value="Genomic_DNA"/>
</dbReference>
<feature type="compositionally biased region" description="Polar residues" evidence="3">
    <location>
        <begin position="173"/>
        <end position="182"/>
    </location>
</feature>
<protein>
    <submittedName>
        <fullName evidence="6">Predicted protein</fullName>
    </submittedName>
</protein>
<dbReference type="Proteomes" id="UP000001194">
    <property type="component" value="Unassembled WGS sequence"/>
</dbReference>
<evidence type="ECO:0000256" key="1">
    <source>
        <dbReference type="ARBA" id="ARBA00022443"/>
    </source>
</evidence>
<feature type="compositionally biased region" description="Low complexity" evidence="3">
    <location>
        <begin position="550"/>
        <end position="583"/>
    </location>
</feature>